<feature type="domain" description="N-acetyltransferase" evidence="1">
    <location>
        <begin position="1"/>
        <end position="121"/>
    </location>
</feature>
<dbReference type="Pfam" id="PF13302">
    <property type="entry name" value="Acetyltransf_3"/>
    <property type="match status" value="1"/>
</dbReference>
<reference evidence="2 3" key="1">
    <citation type="submission" date="2017-02" db="EMBL/GenBank/DDBJ databases">
        <authorList>
            <person name="Peterson S.W."/>
        </authorList>
    </citation>
    <scope>NUCLEOTIDE SEQUENCE [LARGE SCALE GENOMIC DNA]</scope>
    <source>
        <strain evidence="2 3">B Ar 00.02</strain>
    </source>
</reference>
<gene>
    <name evidence="2" type="ORF">FM101_14880</name>
</gene>
<dbReference type="PANTHER" id="PTHR43792">
    <property type="entry name" value="GNAT FAMILY, PUTATIVE (AFU_ORTHOLOGUE AFUA_3G00765)-RELATED-RELATED"/>
    <property type="match status" value="1"/>
</dbReference>
<protein>
    <submittedName>
        <fullName evidence="2">Ribosomal-protein-alanine acetyltransferase</fullName>
        <ecNumber evidence="2">2.3.1.128</ecNumber>
    </submittedName>
</protein>
<dbReference type="AlphaFoldDB" id="A0A1R4GVV7"/>
<dbReference type="InterPro" id="IPR051531">
    <property type="entry name" value="N-acetyltransferase"/>
</dbReference>
<name>A0A1R4GVV7_9MICC</name>
<dbReference type="Gene3D" id="3.40.630.30">
    <property type="match status" value="1"/>
</dbReference>
<sequence length="133" mass="14758">MLDRWIAAWDRDGMGTWVARNPASQTIIGYGGCSIKQDTFWNLGYRFAFDAQGQGFATELSLEAVRQAKMSHHGLPIVAYLLEHNVASARVAEKVGLSLIHRDSDAGNPDPNAIRLVYADRRLSAEELSEILQ</sequence>
<dbReference type="InterPro" id="IPR016181">
    <property type="entry name" value="Acyl_CoA_acyltransferase"/>
</dbReference>
<dbReference type="PANTHER" id="PTHR43792:SF1">
    <property type="entry name" value="N-ACETYLTRANSFERASE DOMAIN-CONTAINING PROTEIN"/>
    <property type="match status" value="1"/>
</dbReference>
<evidence type="ECO:0000259" key="1">
    <source>
        <dbReference type="PROSITE" id="PS51186"/>
    </source>
</evidence>
<evidence type="ECO:0000313" key="2">
    <source>
        <dbReference type="EMBL" id="SJM72347.1"/>
    </source>
</evidence>
<accession>A0A1R4GVV7</accession>
<dbReference type="PROSITE" id="PS51186">
    <property type="entry name" value="GNAT"/>
    <property type="match status" value="1"/>
</dbReference>
<dbReference type="Proteomes" id="UP000195913">
    <property type="component" value="Unassembled WGS sequence"/>
</dbReference>
<dbReference type="GO" id="GO:0016747">
    <property type="term" value="F:acyltransferase activity, transferring groups other than amino-acyl groups"/>
    <property type="evidence" value="ECO:0007669"/>
    <property type="project" value="InterPro"/>
</dbReference>
<keyword evidence="3" id="KW-1185">Reference proteome</keyword>
<organism evidence="2 3">
    <name type="scientific">Arthrobacter rhombi</name>
    <dbReference type="NCBI Taxonomy" id="71253"/>
    <lineage>
        <taxon>Bacteria</taxon>
        <taxon>Bacillati</taxon>
        <taxon>Actinomycetota</taxon>
        <taxon>Actinomycetes</taxon>
        <taxon>Micrococcales</taxon>
        <taxon>Micrococcaceae</taxon>
        <taxon>Arthrobacter</taxon>
    </lineage>
</organism>
<keyword evidence="2" id="KW-0012">Acyltransferase</keyword>
<dbReference type="InterPro" id="IPR000182">
    <property type="entry name" value="GNAT_dom"/>
</dbReference>
<evidence type="ECO:0000313" key="3">
    <source>
        <dbReference type="Proteomes" id="UP000195913"/>
    </source>
</evidence>
<dbReference type="SUPFAM" id="SSF55729">
    <property type="entry name" value="Acyl-CoA N-acyltransferases (Nat)"/>
    <property type="match status" value="1"/>
</dbReference>
<dbReference type="EC" id="2.3.1.128" evidence="2"/>
<dbReference type="EMBL" id="FUHW01000052">
    <property type="protein sequence ID" value="SJM72347.1"/>
    <property type="molecule type" value="Genomic_DNA"/>
</dbReference>
<keyword evidence="2" id="KW-0808">Transferase</keyword>
<proteinExistence type="predicted"/>